<gene>
    <name evidence="10" type="ORF">BJY16_007109</name>
</gene>
<keyword evidence="6 9" id="KW-0175">Coiled coil</keyword>
<dbReference type="InterPro" id="IPR007793">
    <property type="entry name" value="DivIVA_fam"/>
</dbReference>
<evidence type="ECO:0000256" key="3">
    <source>
        <dbReference type="ARBA" id="ARBA00018787"/>
    </source>
</evidence>
<feature type="coiled-coil region" evidence="9">
    <location>
        <begin position="32"/>
        <end position="89"/>
    </location>
</feature>
<evidence type="ECO:0000256" key="5">
    <source>
        <dbReference type="ARBA" id="ARBA00022618"/>
    </source>
</evidence>
<keyword evidence="5" id="KW-0132">Cell division</keyword>
<evidence type="ECO:0000313" key="11">
    <source>
        <dbReference type="Proteomes" id="UP000546162"/>
    </source>
</evidence>
<evidence type="ECO:0000256" key="7">
    <source>
        <dbReference type="ARBA" id="ARBA00023306"/>
    </source>
</evidence>
<organism evidence="10 11">
    <name type="scientific">Actinoplanes octamycinicus</name>
    <dbReference type="NCBI Taxonomy" id="135948"/>
    <lineage>
        <taxon>Bacteria</taxon>
        <taxon>Bacillati</taxon>
        <taxon>Actinomycetota</taxon>
        <taxon>Actinomycetes</taxon>
        <taxon>Micromonosporales</taxon>
        <taxon>Micromonosporaceae</taxon>
        <taxon>Actinoplanes</taxon>
    </lineage>
</organism>
<name>A0A7W7H444_9ACTN</name>
<keyword evidence="11" id="KW-1185">Reference proteome</keyword>
<dbReference type="RefSeq" id="WP_185043912.1">
    <property type="nucleotide sequence ID" value="NZ_BAABFG010000005.1"/>
</dbReference>
<dbReference type="PANTHER" id="PTHR35794">
    <property type="entry name" value="CELL DIVISION PROTEIN DIVIVA"/>
    <property type="match status" value="1"/>
</dbReference>
<dbReference type="EMBL" id="JACHNB010000001">
    <property type="protein sequence ID" value="MBB4743650.1"/>
    <property type="molecule type" value="Genomic_DNA"/>
</dbReference>
<dbReference type="AlphaFoldDB" id="A0A7W7H444"/>
<evidence type="ECO:0000256" key="8">
    <source>
        <dbReference type="ARBA" id="ARBA00031737"/>
    </source>
</evidence>
<dbReference type="NCBIfam" id="TIGR03544">
    <property type="entry name" value="DivI1A_domain"/>
    <property type="match status" value="1"/>
</dbReference>
<sequence length="199" mass="23145">MTFDPSEMREIEFRRPPLGKRGYAEDEVNAFLLRAHEEFVRLIEENREMRQRLYRDDLTAEIDRLSAEQATAEQRAAGIRAELDRLRGETAQEPALINDRFVAMARRTGDEYVRDAREEAEKLLTNTVERAERLLSEASLRASTIDSDARHRHAREINSLTGQRAAAIREINELDEYARAYRDRLSQLMTARLTELLEP</sequence>
<accession>A0A7W7H444</accession>
<evidence type="ECO:0000256" key="2">
    <source>
        <dbReference type="ARBA" id="ARBA00009008"/>
    </source>
</evidence>
<comment type="caution">
    <text evidence="10">The sequence shown here is derived from an EMBL/GenBank/DDBJ whole genome shotgun (WGS) entry which is preliminary data.</text>
</comment>
<dbReference type="PANTHER" id="PTHR35794:SF2">
    <property type="entry name" value="CELL DIVISION PROTEIN DIVIVA"/>
    <property type="match status" value="1"/>
</dbReference>
<evidence type="ECO:0000313" key="10">
    <source>
        <dbReference type="EMBL" id="MBB4743650.1"/>
    </source>
</evidence>
<evidence type="ECO:0000256" key="9">
    <source>
        <dbReference type="SAM" id="Coils"/>
    </source>
</evidence>
<evidence type="ECO:0000256" key="1">
    <source>
        <dbReference type="ARBA" id="ARBA00004496"/>
    </source>
</evidence>
<evidence type="ECO:0000256" key="6">
    <source>
        <dbReference type="ARBA" id="ARBA00023054"/>
    </source>
</evidence>
<keyword evidence="7" id="KW-0131">Cell cycle</keyword>
<dbReference type="Gene3D" id="6.10.250.660">
    <property type="match status" value="1"/>
</dbReference>
<reference evidence="10 11" key="1">
    <citation type="submission" date="2020-08" db="EMBL/GenBank/DDBJ databases">
        <title>Sequencing the genomes of 1000 actinobacteria strains.</title>
        <authorList>
            <person name="Klenk H.-P."/>
        </authorList>
    </citation>
    <scope>NUCLEOTIDE SEQUENCE [LARGE SCALE GENOMIC DNA]</scope>
    <source>
        <strain evidence="10 11">DSM 45809</strain>
    </source>
</reference>
<dbReference type="Proteomes" id="UP000546162">
    <property type="component" value="Unassembled WGS sequence"/>
</dbReference>
<dbReference type="GO" id="GO:0005737">
    <property type="term" value="C:cytoplasm"/>
    <property type="evidence" value="ECO:0007669"/>
    <property type="project" value="UniProtKB-SubCell"/>
</dbReference>
<proteinExistence type="inferred from homology"/>
<evidence type="ECO:0000256" key="4">
    <source>
        <dbReference type="ARBA" id="ARBA00022490"/>
    </source>
</evidence>
<protein>
    <recommendedName>
        <fullName evidence="3">Cell wall synthesis protein Wag31</fullName>
    </recommendedName>
    <alternativeName>
        <fullName evidence="8">Antigen 84</fullName>
    </alternativeName>
</protein>
<dbReference type="InterPro" id="IPR019933">
    <property type="entry name" value="DivIVA_domain"/>
</dbReference>
<keyword evidence="4" id="KW-0963">Cytoplasm</keyword>
<dbReference type="GO" id="GO:0051301">
    <property type="term" value="P:cell division"/>
    <property type="evidence" value="ECO:0007669"/>
    <property type="project" value="UniProtKB-KW"/>
</dbReference>
<comment type="subcellular location">
    <subcellularLocation>
        <location evidence="1">Cytoplasm</location>
    </subcellularLocation>
</comment>
<comment type="similarity">
    <text evidence="2">Belongs to the DivIVA family.</text>
</comment>